<feature type="transmembrane region" description="Helical" evidence="1">
    <location>
        <begin position="78"/>
        <end position="96"/>
    </location>
</feature>
<dbReference type="PATRIC" id="fig|1566026.4.peg.2388"/>
<name>A0A0L8AP56_9BACT</name>
<proteinExistence type="predicted"/>
<feature type="transmembrane region" description="Helical" evidence="1">
    <location>
        <begin position="24"/>
        <end position="42"/>
    </location>
</feature>
<keyword evidence="1" id="KW-1133">Transmembrane helix</keyword>
<evidence type="ECO:0000313" key="3">
    <source>
        <dbReference type="Proteomes" id="UP000036908"/>
    </source>
</evidence>
<evidence type="ECO:0000256" key="1">
    <source>
        <dbReference type="SAM" id="Phobius"/>
    </source>
</evidence>
<feature type="transmembrane region" description="Helical" evidence="1">
    <location>
        <begin position="48"/>
        <end position="66"/>
    </location>
</feature>
<dbReference type="OrthoDB" id="10016521at2"/>
<dbReference type="EMBL" id="JSVA01000004">
    <property type="protein sequence ID" value="KOF04005.1"/>
    <property type="molecule type" value="Genomic_DNA"/>
</dbReference>
<feature type="transmembrane region" description="Helical" evidence="1">
    <location>
        <begin position="199"/>
        <end position="217"/>
    </location>
</feature>
<reference evidence="3" key="1">
    <citation type="submission" date="2014-11" db="EMBL/GenBank/DDBJ databases">
        <title>Genome sequencing of Roseivirga sp. D-25.</title>
        <authorList>
            <person name="Selvaratnam C."/>
            <person name="Thevarajoo S."/>
            <person name="Goh K.M."/>
            <person name="Eee R."/>
            <person name="Chan K.-G."/>
            <person name="Chong C.S."/>
        </authorList>
    </citation>
    <scope>NUCLEOTIDE SEQUENCE [LARGE SCALE GENOMIC DNA]</scope>
    <source>
        <strain evidence="3">D-25</strain>
    </source>
</reference>
<accession>A0A0L8AP56</accession>
<dbReference type="AlphaFoldDB" id="A0A0L8AP56"/>
<keyword evidence="3" id="KW-1185">Reference proteome</keyword>
<feature type="transmembrane region" description="Helical" evidence="1">
    <location>
        <begin position="134"/>
        <end position="156"/>
    </location>
</feature>
<feature type="transmembrane region" description="Helical" evidence="1">
    <location>
        <begin position="362"/>
        <end position="380"/>
    </location>
</feature>
<dbReference type="RefSeq" id="WP_053222228.1">
    <property type="nucleotide sequence ID" value="NZ_JSVA01000004.1"/>
</dbReference>
<dbReference type="Proteomes" id="UP000036908">
    <property type="component" value="Unassembled WGS sequence"/>
</dbReference>
<feature type="transmembrane region" description="Helical" evidence="1">
    <location>
        <begin position="102"/>
        <end position="122"/>
    </location>
</feature>
<feature type="transmembrane region" description="Helical" evidence="1">
    <location>
        <begin position="168"/>
        <end position="192"/>
    </location>
</feature>
<organism evidence="2 3">
    <name type="scientific">Roseivirga seohaensis subsp. aquiponti</name>
    <dbReference type="NCBI Taxonomy" id="1566026"/>
    <lineage>
        <taxon>Bacteria</taxon>
        <taxon>Pseudomonadati</taxon>
        <taxon>Bacteroidota</taxon>
        <taxon>Cytophagia</taxon>
        <taxon>Cytophagales</taxon>
        <taxon>Roseivirgaceae</taxon>
        <taxon>Roseivirga</taxon>
    </lineage>
</organism>
<sequence>MQNSSLINRFNDSRVGWIQPKEKVYGIMVSLIVIFKLIGDVTPYPNQIFVGYIGLTLFVGLYFFPFRKSEFRQVSRSIFISLLYVFTFILVSYYGVSWEYSVSHNALLLPLYLIHFLIFYIFALRVTPSTGLFYVYRAMLVYGLLAVLFSQIGLIDAEKTRVISGVDIPLGVCLAFLFGDLFSLFLFLVIALMSIKKTVILASFLALFLTFTFSRFFKAGNLDLPIQKIRKIQFSKSVIAVLGLFCAIFLVGLFFPFFSASIARLGETGIDYYRVLAALEFARLLAEYFPQGTGFYTFGFLTIETIEYTSSTASGEVLPDGMSLHNTPFHILLEGGLIVSLCWITNIIRLVYGSRLMLKTKLFKPIGVLLLVWFIITNIYGLTQQLHSSHYFFGLFGLFYGYFDKYKALMQPQ</sequence>
<feature type="transmembrane region" description="Helical" evidence="1">
    <location>
        <begin position="386"/>
        <end position="403"/>
    </location>
</feature>
<gene>
    <name evidence="2" type="ORF">OB69_03095</name>
</gene>
<comment type="caution">
    <text evidence="2">The sequence shown here is derived from an EMBL/GenBank/DDBJ whole genome shotgun (WGS) entry which is preliminary data.</text>
</comment>
<keyword evidence="1" id="KW-0472">Membrane</keyword>
<protein>
    <submittedName>
        <fullName evidence="2">Uncharacterized protein</fullName>
    </submittedName>
</protein>
<keyword evidence="1" id="KW-0812">Transmembrane</keyword>
<evidence type="ECO:0000313" key="2">
    <source>
        <dbReference type="EMBL" id="KOF04005.1"/>
    </source>
</evidence>
<feature type="transmembrane region" description="Helical" evidence="1">
    <location>
        <begin position="237"/>
        <end position="260"/>
    </location>
</feature>
<feature type="transmembrane region" description="Helical" evidence="1">
    <location>
        <begin position="329"/>
        <end position="350"/>
    </location>
</feature>